<protein>
    <submittedName>
        <fullName evidence="1">Uncharacterized protein</fullName>
    </submittedName>
</protein>
<dbReference type="EMBL" id="JAHEAC010000061">
    <property type="protein sequence ID" value="MBX8644431.1"/>
    <property type="molecule type" value="Genomic_DNA"/>
</dbReference>
<evidence type="ECO:0000313" key="1">
    <source>
        <dbReference type="EMBL" id="MBX8644431.1"/>
    </source>
</evidence>
<name>A0A8J7YSH0_9ARCH</name>
<evidence type="ECO:0000313" key="2">
    <source>
        <dbReference type="Proteomes" id="UP000750197"/>
    </source>
</evidence>
<proteinExistence type="predicted"/>
<gene>
    <name evidence="1" type="ORF">KIY12_06905</name>
</gene>
<dbReference type="AlphaFoldDB" id="A0A8J7YSH0"/>
<accession>A0A8J7YSH0</accession>
<sequence>MQKSDETIAERVMQVITDKFAGSFTVKNLRYWYTVKYGEISSRRIFLVIDQLEADGILRRSETHVNKVRFMRPPAPEKEPALPATE</sequence>
<dbReference type="Proteomes" id="UP000750197">
    <property type="component" value="Unassembled WGS sequence"/>
</dbReference>
<organism evidence="1 2">
    <name type="scientific">Candidatus Sysuiplasma superficiale</name>
    <dbReference type="NCBI Taxonomy" id="2823368"/>
    <lineage>
        <taxon>Archaea</taxon>
        <taxon>Methanobacteriati</taxon>
        <taxon>Thermoplasmatota</taxon>
        <taxon>Thermoplasmata</taxon>
        <taxon>Candidatus Sysuiplasmatales</taxon>
        <taxon>Candidatus Sysuiplasmataceae</taxon>
        <taxon>Candidatus Sysuiplasma</taxon>
    </lineage>
</organism>
<comment type="caution">
    <text evidence="1">The sequence shown here is derived from an EMBL/GenBank/DDBJ whole genome shotgun (WGS) entry which is preliminary data.</text>
</comment>
<reference evidence="1" key="1">
    <citation type="submission" date="2021-05" db="EMBL/GenBank/DDBJ databases">
        <title>Genomic insights into ecological role and evolution of a novel Thermoplasmata order Candidatus Sysuiplasmatales.</title>
        <authorList>
            <person name="Yuan Y."/>
        </authorList>
    </citation>
    <scope>NUCLEOTIDE SEQUENCE</scope>
    <source>
        <strain evidence="1">TUT19-bin139</strain>
    </source>
</reference>